<evidence type="ECO:0000313" key="1">
    <source>
        <dbReference type="EMBL" id="OGG79380.1"/>
    </source>
</evidence>
<dbReference type="EMBL" id="MFMJ01000017">
    <property type="protein sequence ID" value="OGG79380.1"/>
    <property type="molecule type" value="Genomic_DNA"/>
</dbReference>
<comment type="caution">
    <text evidence="1">The sequence shown here is derived from an EMBL/GenBank/DDBJ whole genome shotgun (WGS) entry which is preliminary data.</text>
</comment>
<organism evidence="1 2">
    <name type="scientific">Candidatus Kaiserbacteria bacterium RIFCSPLOWO2_02_FULL_55_12</name>
    <dbReference type="NCBI Taxonomy" id="1798522"/>
    <lineage>
        <taxon>Bacteria</taxon>
        <taxon>Candidatus Kaiseribacteriota</taxon>
    </lineage>
</organism>
<accession>A0A1F6F0J5</accession>
<gene>
    <name evidence="1" type="ORF">A3J11_00290</name>
</gene>
<proteinExistence type="predicted"/>
<evidence type="ECO:0000313" key="2">
    <source>
        <dbReference type="Proteomes" id="UP000178919"/>
    </source>
</evidence>
<protein>
    <recommendedName>
        <fullName evidence="3">Phytase-like domain-containing protein</fullName>
    </recommendedName>
</protein>
<reference evidence="1 2" key="1">
    <citation type="journal article" date="2016" name="Nat. Commun.">
        <title>Thousands of microbial genomes shed light on interconnected biogeochemical processes in an aquifer system.</title>
        <authorList>
            <person name="Anantharaman K."/>
            <person name="Brown C.T."/>
            <person name="Hug L.A."/>
            <person name="Sharon I."/>
            <person name="Castelle C.J."/>
            <person name="Probst A.J."/>
            <person name="Thomas B.C."/>
            <person name="Singh A."/>
            <person name="Wilkins M.J."/>
            <person name="Karaoz U."/>
            <person name="Brodie E.L."/>
            <person name="Williams K.H."/>
            <person name="Hubbard S.S."/>
            <person name="Banfield J.F."/>
        </authorList>
    </citation>
    <scope>NUCLEOTIDE SEQUENCE [LARGE SCALE GENOMIC DNA]</scope>
</reference>
<evidence type="ECO:0008006" key="3">
    <source>
        <dbReference type="Google" id="ProtNLM"/>
    </source>
</evidence>
<name>A0A1F6F0J5_9BACT</name>
<dbReference type="AlphaFoldDB" id="A0A1F6F0J5"/>
<dbReference type="Proteomes" id="UP000178919">
    <property type="component" value="Unassembled WGS sequence"/>
</dbReference>
<sequence length="273" mass="29413">MDADAYAAAQQKSYAGQQTTFAFPADDGIIEVPLGFQPLGISILGSTVAIADYFGPSVLLAEVSLLGRALQFSNIRWIRSTIANGKRVRMFPDLYQPGGANRMQAVVMYSPKRLGLVRNGDRQIFDIVFRDDGEWEHVPVPPERSGGIDAITSVVLVPGASGGFVMLEVNETGTCALRDYRGAELKEKEIAPNRYGIAVKKDGTVATIADFRAKEHGLFFDDKMQVPGLVGNGVVFLDDGNSGALVTRYGQAYPGPFNGAPGALIYVPPRLLE</sequence>